<keyword evidence="4" id="KW-1185">Reference proteome</keyword>
<keyword evidence="1" id="KW-0732">Signal</keyword>
<dbReference type="PANTHER" id="PTHR36933:SF1">
    <property type="entry name" value="SLL0788 PROTEIN"/>
    <property type="match status" value="1"/>
</dbReference>
<evidence type="ECO:0000313" key="3">
    <source>
        <dbReference type="EMBL" id="RDU69686.1"/>
    </source>
</evidence>
<dbReference type="Pfam" id="PF03713">
    <property type="entry name" value="DUF305"/>
    <property type="match status" value="1"/>
</dbReference>
<evidence type="ECO:0000259" key="2">
    <source>
        <dbReference type="Pfam" id="PF03713"/>
    </source>
</evidence>
<dbReference type="OrthoDB" id="517560at2"/>
<comment type="caution">
    <text evidence="3">The sequence shown here is derived from an EMBL/GenBank/DDBJ whole genome shotgun (WGS) entry which is preliminary data.</text>
</comment>
<accession>A0A3D8IXJ1</accession>
<reference evidence="3 4" key="1">
    <citation type="submission" date="2018-04" db="EMBL/GenBank/DDBJ databases">
        <title>Novel Campyloabacter and Helicobacter Species and Strains.</title>
        <authorList>
            <person name="Mannion A.J."/>
            <person name="Shen Z."/>
            <person name="Fox J.G."/>
        </authorList>
    </citation>
    <scope>NUCLEOTIDE SEQUENCE [LARGE SCALE GENOMIC DNA]</scope>
    <source>
        <strain evidence="3 4">ATCC 700242</strain>
    </source>
</reference>
<dbReference type="RefSeq" id="WP_104724240.1">
    <property type="nucleotide sequence ID" value="NZ_FZNE01000003.1"/>
</dbReference>
<evidence type="ECO:0000256" key="1">
    <source>
        <dbReference type="SAM" id="SignalP"/>
    </source>
</evidence>
<protein>
    <submittedName>
        <fullName evidence="3">DUF305 domain-containing protein</fullName>
    </submittedName>
</protein>
<dbReference type="EMBL" id="NXLU01000002">
    <property type="protein sequence ID" value="RDU69686.1"/>
    <property type="molecule type" value="Genomic_DNA"/>
</dbReference>
<evidence type="ECO:0000313" key="4">
    <source>
        <dbReference type="Proteomes" id="UP000257067"/>
    </source>
</evidence>
<dbReference type="InterPro" id="IPR012347">
    <property type="entry name" value="Ferritin-like"/>
</dbReference>
<feature type="domain" description="DUF305" evidence="2">
    <location>
        <begin position="73"/>
        <end position="216"/>
    </location>
</feature>
<dbReference type="InterPro" id="IPR005183">
    <property type="entry name" value="DUF305_CopM-like"/>
</dbReference>
<organism evidence="3 4">
    <name type="scientific">Helicobacter cholecystus</name>
    <dbReference type="NCBI Taxonomy" id="45498"/>
    <lineage>
        <taxon>Bacteria</taxon>
        <taxon>Pseudomonadati</taxon>
        <taxon>Campylobacterota</taxon>
        <taxon>Epsilonproteobacteria</taxon>
        <taxon>Campylobacterales</taxon>
        <taxon>Helicobacteraceae</taxon>
        <taxon>Helicobacter</taxon>
    </lineage>
</organism>
<dbReference type="Proteomes" id="UP000257067">
    <property type="component" value="Unassembled WGS sequence"/>
</dbReference>
<sequence>MKLRTLALSVLLTSLTFASTHSQHTHHNEGHTQNKLCDISMIKQSANTPSQKVNALMHTPMMCSPWVESKNIEIDYLSNMIPHHQGAILSSEEFLKYTKNPELIKIAQEIIQTQKKEIKDFHHLLETIDKKESPNYEIFTQEAKEDMHKMMKAMGIENDSKDVEIDYMQSMIAHHQGAIDASKQVLKYTKNQEIIKVANEIISAQEKEIQQFQQLLKNKRG</sequence>
<proteinExistence type="predicted"/>
<feature type="chain" id="PRO_5043181884" evidence="1">
    <location>
        <begin position="19"/>
        <end position="221"/>
    </location>
</feature>
<dbReference type="PANTHER" id="PTHR36933">
    <property type="entry name" value="SLL0788 PROTEIN"/>
    <property type="match status" value="1"/>
</dbReference>
<dbReference type="Gene3D" id="1.20.1260.10">
    <property type="match status" value="2"/>
</dbReference>
<gene>
    <name evidence="3" type="ORF">CQA62_03305</name>
</gene>
<feature type="signal peptide" evidence="1">
    <location>
        <begin position="1"/>
        <end position="18"/>
    </location>
</feature>
<dbReference type="AlphaFoldDB" id="A0A3D8IXJ1"/>
<name>A0A3D8IXJ1_9HELI</name>